<proteinExistence type="predicted"/>
<evidence type="ECO:0000313" key="2">
    <source>
        <dbReference type="Proteomes" id="UP000095003"/>
    </source>
</evidence>
<dbReference type="RefSeq" id="WP_069159097.1">
    <property type="nucleotide sequence ID" value="NZ_DBFYTC010000235.1"/>
</dbReference>
<gene>
    <name evidence="1" type="ORF">BEH84_05606</name>
</gene>
<protein>
    <submittedName>
        <fullName evidence="1">Uncharacterized protein</fullName>
    </submittedName>
</protein>
<accession>A0A1E3AIL5</accession>
<dbReference type="EMBL" id="MCGI01000006">
    <property type="protein sequence ID" value="ODM08281.1"/>
    <property type="molecule type" value="Genomic_DNA"/>
</dbReference>
<sequence length="325" mass="36698">MSVKGKKHLSMMFALCKTIAESAEHLNEYSEDHFLKQDTVTGLNTLEASLESFKAYSAIQATRLFRSCVENDLYLYSGDFASIVSHWHTSVLRTIQMLWTAESQRCPVCDKPGNPFYTAYFYRNTGGSDGSASVSRLWMQCPGCLNCYAVKNSSYPFPVPADADTGSNRYIRIAEVVKEHMKGGFLLFAGENNNAFTSALDDNNYIIQRCSLKQLEDRSFSEELQGCFQAVLIEHPGRSADLKKLLENALYYLDDSGILWFEVRNLGVDLLNLVMKGTPLPESADTNVFLFPQGIEYLKDILGFDIISRRRIEEEGTIEFVLQKL</sequence>
<evidence type="ECO:0000313" key="1">
    <source>
        <dbReference type="EMBL" id="ODM08281.1"/>
    </source>
</evidence>
<dbReference type="GeneID" id="93301469"/>
<dbReference type="AlphaFoldDB" id="A0A1E3AIL5"/>
<organism evidence="1 2">
    <name type="scientific">Eisenbergiella tayi</name>
    <dbReference type="NCBI Taxonomy" id="1432052"/>
    <lineage>
        <taxon>Bacteria</taxon>
        <taxon>Bacillati</taxon>
        <taxon>Bacillota</taxon>
        <taxon>Clostridia</taxon>
        <taxon>Lachnospirales</taxon>
        <taxon>Lachnospiraceae</taxon>
        <taxon>Eisenbergiella</taxon>
    </lineage>
</organism>
<name>A0A1E3AIL5_9FIRM</name>
<comment type="caution">
    <text evidence="1">The sequence shown here is derived from an EMBL/GenBank/DDBJ whole genome shotgun (WGS) entry which is preliminary data.</text>
</comment>
<reference evidence="1 2" key="1">
    <citation type="submission" date="2016-07" db="EMBL/GenBank/DDBJ databases">
        <title>Characterization of isolates of Eisenbergiella tayi derived from blood cultures, using whole genome sequencing.</title>
        <authorList>
            <person name="Burdz T."/>
            <person name="Wiebe D."/>
            <person name="Huynh C."/>
            <person name="Bernard K."/>
        </authorList>
    </citation>
    <scope>NUCLEOTIDE SEQUENCE [LARGE SCALE GENOMIC DNA]</scope>
    <source>
        <strain evidence="1 2">NML 120489</strain>
    </source>
</reference>
<dbReference type="Proteomes" id="UP000095003">
    <property type="component" value="Unassembled WGS sequence"/>
</dbReference>